<feature type="transmembrane region" description="Helical" evidence="1">
    <location>
        <begin position="13"/>
        <end position="34"/>
    </location>
</feature>
<dbReference type="AlphaFoldDB" id="A0A238J3L3"/>
<keyword evidence="1" id="KW-0812">Transmembrane</keyword>
<dbReference type="Proteomes" id="UP000201838">
    <property type="component" value="Unassembled WGS sequence"/>
</dbReference>
<feature type="transmembrane region" description="Helical" evidence="1">
    <location>
        <begin position="41"/>
        <end position="65"/>
    </location>
</feature>
<evidence type="ECO:0000256" key="1">
    <source>
        <dbReference type="SAM" id="Phobius"/>
    </source>
</evidence>
<sequence>MCNELGKGIPMDLVGLISVGAIYVALQIFAILRLDGMWLRAAILTVPVLCALSVISVSLGLFGIAGSEIGAFAAVPLGIVYLAVLLPAAHLARIFRPTTG</sequence>
<accession>A0A238J3L3</accession>
<keyword evidence="3" id="KW-1185">Reference proteome</keyword>
<keyword evidence="1" id="KW-0472">Membrane</keyword>
<dbReference type="EMBL" id="FXXQ01000015">
    <property type="protein sequence ID" value="SMX25329.1"/>
    <property type="molecule type" value="Genomic_DNA"/>
</dbReference>
<reference evidence="2 3" key="1">
    <citation type="submission" date="2017-05" db="EMBL/GenBank/DDBJ databases">
        <authorList>
            <person name="Song R."/>
            <person name="Chenine A.L."/>
            <person name="Ruprecht R.M."/>
        </authorList>
    </citation>
    <scope>NUCLEOTIDE SEQUENCE [LARGE SCALE GENOMIC DNA]</scope>
    <source>
        <strain evidence="2 3">CECT 8489</strain>
    </source>
</reference>
<keyword evidence="1" id="KW-1133">Transmembrane helix</keyword>
<organism evidence="2 3">
    <name type="scientific">Boseongicola aestuarii</name>
    <dbReference type="NCBI Taxonomy" id="1470561"/>
    <lineage>
        <taxon>Bacteria</taxon>
        <taxon>Pseudomonadati</taxon>
        <taxon>Pseudomonadota</taxon>
        <taxon>Alphaproteobacteria</taxon>
        <taxon>Rhodobacterales</taxon>
        <taxon>Paracoccaceae</taxon>
        <taxon>Boseongicola</taxon>
    </lineage>
</organism>
<gene>
    <name evidence="2" type="ORF">BOA8489_03469</name>
</gene>
<proteinExistence type="predicted"/>
<evidence type="ECO:0000313" key="2">
    <source>
        <dbReference type="EMBL" id="SMX25329.1"/>
    </source>
</evidence>
<protein>
    <submittedName>
        <fullName evidence="2">Uncharacterized protein</fullName>
    </submittedName>
</protein>
<feature type="transmembrane region" description="Helical" evidence="1">
    <location>
        <begin position="71"/>
        <end position="92"/>
    </location>
</feature>
<evidence type="ECO:0000313" key="3">
    <source>
        <dbReference type="Proteomes" id="UP000201838"/>
    </source>
</evidence>
<name>A0A238J3L3_9RHOB</name>